<dbReference type="EMBL" id="DWZD01000040">
    <property type="protein sequence ID" value="HJA79274.1"/>
    <property type="molecule type" value="Genomic_DNA"/>
</dbReference>
<dbReference type="AlphaFoldDB" id="A0A9D2KR69"/>
<gene>
    <name evidence="2" type="ORF">H9784_06885</name>
</gene>
<keyword evidence="1" id="KW-0732">Signal</keyword>
<proteinExistence type="predicted"/>
<evidence type="ECO:0008006" key="4">
    <source>
        <dbReference type="Google" id="ProtNLM"/>
    </source>
</evidence>
<evidence type="ECO:0000313" key="3">
    <source>
        <dbReference type="Proteomes" id="UP000823821"/>
    </source>
</evidence>
<evidence type="ECO:0000313" key="2">
    <source>
        <dbReference type="EMBL" id="HJA79274.1"/>
    </source>
</evidence>
<evidence type="ECO:0000256" key="1">
    <source>
        <dbReference type="SAM" id="SignalP"/>
    </source>
</evidence>
<reference evidence="2" key="1">
    <citation type="journal article" date="2021" name="PeerJ">
        <title>Extensive microbial diversity within the chicken gut microbiome revealed by metagenomics and culture.</title>
        <authorList>
            <person name="Gilroy R."/>
            <person name="Ravi A."/>
            <person name="Getino M."/>
            <person name="Pursley I."/>
            <person name="Horton D.L."/>
            <person name="Alikhan N.F."/>
            <person name="Baker D."/>
            <person name="Gharbi K."/>
            <person name="Hall N."/>
            <person name="Watson M."/>
            <person name="Adriaenssens E.M."/>
            <person name="Foster-Nyarko E."/>
            <person name="Jarju S."/>
            <person name="Secka A."/>
            <person name="Antonio M."/>
            <person name="Oren A."/>
            <person name="Chaudhuri R.R."/>
            <person name="La Ragione R."/>
            <person name="Hildebrand F."/>
            <person name="Pallen M.J."/>
        </authorList>
    </citation>
    <scope>NUCLEOTIDE SEQUENCE</scope>
    <source>
        <strain evidence="2">5032</strain>
    </source>
</reference>
<protein>
    <recommendedName>
        <fullName evidence="4">Tetratricopeptide repeat protein</fullName>
    </recommendedName>
</protein>
<feature type="chain" id="PRO_5039236561" description="Tetratricopeptide repeat protein" evidence="1">
    <location>
        <begin position="37"/>
        <end position="98"/>
    </location>
</feature>
<accession>A0A9D2KR69</accession>
<reference evidence="2" key="2">
    <citation type="submission" date="2021-04" db="EMBL/GenBank/DDBJ databases">
        <authorList>
            <person name="Gilroy R."/>
        </authorList>
    </citation>
    <scope>NUCLEOTIDE SEQUENCE</scope>
    <source>
        <strain evidence="2">5032</strain>
    </source>
</reference>
<comment type="caution">
    <text evidence="2">The sequence shown here is derived from an EMBL/GenBank/DDBJ whole genome shotgun (WGS) entry which is preliminary data.</text>
</comment>
<name>A0A9D2KR69_9BACT</name>
<dbReference type="Proteomes" id="UP000823821">
    <property type="component" value="Unassembled WGS sequence"/>
</dbReference>
<organism evidence="2 3">
    <name type="scientific">Candidatus Desulfovibrio intestinavium</name>
    <dbReference type="NCBI Taxonomy" id="2838534"/>
    <lineage>
        <taxon>Bacteria</taxon>
        <taxon>Pseudomonadati</taxon>
        <taxon>Thermodesulfobacteriota</taxon>
        <taxon>Desulfovibrionia</taxon>
        <taxon>Desulfovibrionales</taxon>
        <taxon>Desulfovibrionaceae</taxon>
        <taxon>Desulfovibrio</taxon>
    </lineage>
</organism>
<feature type="signal peptide" evidence="1">
    <location>
        <begin position="1"/>
        <end position="36"/>
    </location>
</feature>
<sequence>MTTSKRILTATAGYGLACLLLLAPVMLPGVCSAAQASGSTNSLANQYLKEARAYREASRFELARQSYVQALSVCQNPKQYETIKQELNGIEMLLRTMR</sequence>